<dbReference type="Gene3D" id="3.40.50.1820">
    <property type="entry name" value="alpha/beta hydrolase"/>
    <property type="match status" value="1"/>
</dbReference>
<dbReference type="OrthoDB" id="503948at2"/>
<sequence length="254" mass="28620">MKVIFMRRFLKILGALLLGIIVILGILWNVSLQQLQNLTVQHTDTPTLFIPGDDSNWTSFGPMADRFENYSLAKERMIVHVADNGHLDIKQLGPLTDNPLILVYFDDSTHAKKEAPQLKKILTYLHDKHNISAVNLVSHSSGGDVCFNYLTDQPLKNVHVAKWITIADNFPDSVTNGKTLPKGLKILNIAGNISWAHGDLVVSTDEAKQLKAFAEKQGIFYQDHIFNGTIFTAYHSMLHQNAKVDRWIAQFLFN</sequence>
<keyword evidence="1" id="KW-0472">Membrane</keyword>
<keyword evidence="1" id="KW-0812">Transmembrane</keyword>
<feature type="transmembrane region" description="Helical" evidence="1">
    <location>
        <begin position="12"/>
        <end position="30"/>
    </location>
</feature>
<dbReference type="Proteomes" id="UP000051751">
    <property type="component" value="Unassembled WGS sequence"/>
</dbReference>
<organism evidence="3 4">
    <name type="scientific">Lactobacillus selangorensis</name>
    <dbReference type="NCBI Taxonomy" id="81857"/>
    <lineage>
        <taxon>Bacteria</taxon>
        <taxon>Bacillati</taxon>
        <taxon>Bacillota</taxon>
        <taxon>Bacilli</taxon>
        <taxon>Lactobacillales</taxon>
        <taxon>Lactobacillaceae</taxon>
        <taxon>Lactobacillus</taxon>
    </lineage>
</organism>
<dbReference type="Proteomes" id="UP000051645">
    <property type="component" value="Unassembled WGS sequence"/>
</dbReference>
<keyword evidence="4" id="KW-1185">Reference proteome</keyword>
<comment type="caution">
    <text evidence="3">The sequence shown here is derived from an EMBL/GenBank/DDBJ whole genome shotgun (WGS) entry which is preliminary data.</text>
</comment>
<dbReference type="SUPFAM" id="SSF53474">
    <property type="entry name" value="alpha/beta-Hydrolases"/>
    <property type="match status" value="1"/>
</dbReference>
<accession>A0A0R2FW01</accession>
<dbReference type="EMBL" id="JQAZ01000002">
    <property type="protein sequence ID" value="KRN32585.1"/>
    <property type="molecule type" value="Genomic_DNA"/>
</dbReference>
<name>A0A0R2FW01_9LACO</name>
<proteinExistence type="predicted"/>
<dbReference type="STRING" id="81857.IV38_GL001219"/>
<dbReference type="AlphaFoldDB" id="A0A0R2FW01"/>
<protein>
    <recommendedName>
        <fullName evidence="6">Alpha beta hydrolase superfamily protein</fullName>
    </recommendedName>
</protein>
<evidence type="ECO:0000313" key="2">
    <source>
        <dbReference type="EMBL" id="KRN29005.1"/>
    </source>
</evidence>
<dbReference type="EMBL" id="JQAT01000002">
    <property type="protein sequence ID" value="KRN29005.1"/>
    <property type="molecule type" value="Genomic_DNA"/>
</dbReference>
<gene>
    <name evidence="2" type="ORF">IV38_GL001219</name>
    <name evidence="3" type="ORF">IV40_GL000634</name>
</gene>
<evidence type="ECO:0000256" key="1">
    <source>
        <dbReference type="SAM" id="Phobius"/>
    </source>
</evidence>
<dbReference type="InterPro" id="IPR029058">
    <property type="entry name" value="AB_hydrolase_fold"/>
</dbReference>
<dbReference type="Pfam" id="PF06028">
    <property type="entry name" value="DUF915"/>
    <property type="match status" value="2"/>
</dbReference>
<dbReference type="PATRIC" id="fig|81857.3.peg.1225"/>
<evidence type="ECO:0008006" key="6">
    <source>
        <dbReference type="Google" id="ProtNLM"/>
    </source>
</evidence>
<evidence type="ECO:0000313" key="3">
    <source>
        <dbReference type="EMBL" id="KRN32585.1"/>
    </source>
</evidence>
<evidence type="ECO:0000313" key="4">
    <source>
        <dbReference type="Proteomes" id="UP000051645"/>
    </source>
</evidence>
<evidence type="ECO:0000313" key="5">
    <source>
        <dbReference type="Proteomes" id="UP000051751"/>
    </source>
</evidence>
<dbReference type="InterPro" id="IPR010315">
    <property type="entry name" value="DUF915_hydro-like"/>
</dbReference>
<keyword evidence="1" id="KW-1133">Transmembrane helix</keyword>
<reference evidence="4 5" key="1">
    <citation type="journal article" date="2015" name="Genome Announc.">
        <title>Expanding the biotechnology potential of lactobacilli through comparative genomics of 213 strains and associated genera.</title>
        <authorList>
            <person name="Sun Z."/>
            <person name="Harris H.M."/>
            <person name="McCann A."/>
            <person name="Guo C."/>
            <person name="Argimon S."/>
            <person name="Zhang W."/>
            <person name="Yang X."/>
            <person name="Jeffery I.B."/>
            <person name="Cooney J.C."/>
            <person name="Kagawa T.F."/>
            <person name="Liu W."/>
            <person name="Song Y."/>
            <person name="Salvetti E."/>
            <person name="Wrobel A."/>
            <person name="Rasinkangas P."/>
            <person name="Parkhill J."/>
            <person name="Rea M.C."/>
            <person name="O'Sullivan O."/>
            <person name="Ritari J."/>
            <person name="Douillard F.P."/>
            <person name="Paul Ross R."/>
            <person name="Yang R."/>
            <person name="Briner A.E."/>
            <person name="Felis G.E."/>
            <person name="de Vos W.M."/>
            <person name="Barrangou R."/>
            <person name="Klaenhammer T.R."/>
            <person name="Caufield P.W."/>
            <person name="Cui Y."/>
            <person name="Zhang H."/>
            <person name="O'Toole P.W."/>
        </authorList>
    </citation>
    <scope>NUCLEOTIDE SEQUENCE [LARGE SCALE GENOMIC DNA]</scope>
    <source>
        <strain evidence="2 5">ATCC BAA-66</strain>
        <strain evidence="3 4">DSM 13344</strain>
    </source>
</reference>